<evidence type="ECO:0000259" key="5">
    <source>
        <dbReference type="Pfam" id="PF00557"/>
    </source>
</evidence>
<dbReference type="PROSITE" id="PS00491">
    <property type="entry name" value="PROLINE_PEPTIDASE"/>
    <property type="match status" value="1"/>
</dbReference>
<dbReference type="RefSeq" id="WP_079654476.1">
    <property type="nucleotide sequence ID" value="NZ_LT670846.1"/>
</dbReference>
<dbReference type="OrthoDB" id="9806388at2"/>
<keyword evidence="1" id="KW-0645">Protease</keyword>
<protein>
    <submittedName>
        <fullName evidence="7">Xaa-Pro aminopeptidase/Xaa-Pro dipeptidase</fullName>
    </submittedName>
</protein>
<dbReference type="GO" id="GO:0008235">
    <property type="term" value="F:metalloexopeptidase activity"/>
    <property type="evidence" value="ECO:0007669"/>
    <property type="project" value="UniProtKB-ARBA"/>
</dbReference>
<keyword evidence="2" id="KW-0479">Metal-binding</keyword>
<evidence type="ECO:0000259" key="6">
    <source>
        <dbReference type="Pfam" id="PF01321"/>
    </source>
</evidence>
<dbReference type="EMBL" id="LT670846">
    <property type="protein sequence ID" value="SHK54348.1"/>
    <property type="molecule type" value="Genomic_DNA"/>
</dbReference>
<keyword evidence="4" id="KW-0482">Metalloprotease</keyword>
<dbReference type="AlphaFoldDB" id="A0A1M6TC50"/>
<dbReference type="Gene3D" id="3.40.350.10">
    <property type="entry name" value="Creatinase/prolidase N-terminal domain"/>
    <property type="match status" value="1"/>
</dbReference>
<accession>A0A1M6TC50</accession>
<dbReference type="Proteomes" id="UP000189810">
    <property type="component" value="Chromosome I"/>
</dbReference>
<organism evidence="7 8">
    <name type="scientific">Thermocrinis minervae</name>
    <dbReference type="NCBI Taxonomy" id="381751"/>
    <lineage>
        <taxon>Bacteria</taxon>
        <taxon>Pseudomonadati</taxon>
        <taxon>Aquificota</taxon>
        <taxon>Aquificia</taxon>
        <taxon>Aquificales</taxon>
        <taxon>Aquificaceae</taxon>
        <taxon>Thermocrinis</taxon>
    </lineage>
</organism>
<evidence type="ECO:0000256" key="4">
    <source>
        <dbReference type="ARBA" id="ARBA00023049"/>
    </source>
</evidence>
<keyword evidence="7" id="KW-0031">Aminopeptidase</keyword>
<dbReference type="InterPro" id="IPR001131">
    <property type="entry name" value="Peptidase_M24B_aminopep-P_CS"/>
</dbReference>
<dbReference type="SUPFAM" id="SSF55920">
    <property type="entry name" value="Creatinase/aminopeptidase"/>
    <property type="match status" value="1"/>
</dbReference>
<dbReference type="InterPro" id="IPR000994">
    <property type="entry name" value="Pept_M24"/>
</dbReference>
<dbReference type="STRING" id="381751.SAMN05444391_1385"/>
<dbReference type="InterPro" id="IPR000587">
    <property type="entry name" value="Creatinase_N"/>
</dbReference>
<proteinExistence type="predicted"/>
<keyword evidence="8" id="KW-1185">Reference proteome</keyword>
<dbReference type="Pfam" id="PF00557">
    <property type="entry name" value="Peptidase_M24"/>
    <property type="match status" value="1"/>
</dbReference>
<dbReference type="Pfam" id="PF01321">
    <property type="entry name" value="Creatinase_N"/>
    <property type="match status" value="1"/>
</dbReference>
<dbReference type="PANTHER" id="PTHR46112:SF3">
    <property type="entry name" value="AMINOPEPTIDASE YPDF"/>
    <property type="match status" value="1"/>
</dbReference>
<reference evidence="7 8" key="1">
    <citation type="submission" date="2016-11" db="EMBL/GenBank/DDBJ databases">
        <authorList>
            <person name="Jaros S."/>
            <person name="Januszkiewicz K."/>
            <person name="Wedrychowicz H."/>
        </authorList>
    </citation>
    <scope>NUCLEOTIDE SEQUENCE [LARGE SCALE GENOMIC DNA]</scope>
    <source>
        <strain evidence="7 8">DSM 19557</strain>
    </source>
</reference>
<evidence type="ECO:0000256" key="1">
    <source>
        <dbReference type="ARBA" id="ARBA00022670"/>
    </source>
</evidence>
<dbReference type="InterPro" id="IPR050659">
    <property type="entry name" value="Peptidase_M24B"/>
</dbReference>
<dbReference type="CDD" id="cd01092">
    <property type="entry name" value="APP-like"/>
    <property type="match status" value="1"/>
</dbReference>
<feature type="domain" description="Peptidase M24" evidence="5">
    <location>
        <begin position="133"/>
        <end position="338"/>
    </location>
</feature>
<gene>
    <name evidence="7" type="ORF">SAMN05444391_1385</name>
</gene>
<dbReference type="SUPFAM" id="SSF53092">
    <property type="entry name" value="Creatinase/prolidase N-terminal domain"/>
    <property type="match status" value="1"/>
</dbReference>
<evidence type="ECO:0000256" key="2">
    <source>
        <dbReference type="ARBA" id="ARBA00022723"/>
    </source>
</evidence>
<sequence>MRKFQQIRERLKKENLDGFLFSSRASVEYLSGFRSTNAYCIATRDGSYLLTDSRYYHRALEELKGWNVVKIEKDTLKFIKGFVKDLGLKKVGYEKDRVSCHFKERLRAKSISWVGYEGFLKDLRAIKDKDEIERMRKGVELSDRIYLNLLEFLRPGLTELEVRAFLVHEFLKGGALGESFPAIVACGPASAIPHWETSTNRLEHGKPLLIDMGLVWEGYCTDFTRTIFLGKADEEFKRVYTVVRDAHLFALEEVKVGKRIGDVDRKAREYIQDKGFGDYFTHSTGHGVGVEIHEFPRVYKDGPDAEVPIEEGMVFTIEPGIYLPGKFGVRLENMVLVEGGSGKPLSSVSLDLVEL</sequence>
<dbReference type="GO" id="GO:0046872">
    <property type="term" value="F:metal ion binding"/>
    <property type="evidence" value="ECO:0007669"/>
    <property type="project" value="UniProtKB-KW"/>
</dbReference>
<evidence type="ECO:0000313" key="8">
    <source>
        <dbReference type="Proteomes" id="UP000189810"/>
    </source>
</evidence>
<dbReference type="InterPro" id="IPR029149">
    <property type="entry name" value="Creatin/AminoP/Spt16_N"/>
</dbReference>
<dbReference type="InterPro" id="IPR036005">
    <property type="entry name" value="Creatinase/aminopeptidase-like"/>
</dbReference>
<name>A0A1M6TC50_9AQUI</name>
<dbReference type="PRINTS" id="PR00599">
    <property type="entry name" value="MAPEPTIDASE"/>
</dbReference>
<dbReference type="PANTHER" id="PTHR46112">
    <property type="entry name" value="AMINOPEPTIDASE"/>
    <property type="match status" value="1"/>
</dbReference>
<dbReference type="GO" id="GO:0004177">
    <property type="term" value="F:aminopeptidase activity"/>
    <property type="evidence" value="ECO:0007669"/>
    <property type="project" value="UniProtKB-KW"/>
</dbReference>
<dbReference type="GO" id="GO:0006508">
    <property type="term" value="P:proteolysis"/>
    <property type="evidence" value="ECO:0007669"/>
    <property type="project" value="UniProtKB-KW"/>
</dbReference>
<feature type="domain" description="Creatinase N-terminal" evidence="6">
    <location>
        <begin position="5"/>
        <end position="126"/>
    </location>
</feature>
<dbReference type="Gene3D" id="3.90.230.10">
    <property type="entry name" value="Creatinase/methionine aminopeptidase superfamily"/>
    <property type="match status" value="1"/>
</dbReference>
<evidence type="ECO:0000313" key="7">
    <source>
        <dbReference type="EMBL" id="SHK54348.1"/>
    </source>
</evidence>
<keyword evidence="3" id="KW-0378">Hydrolase</keyword>
<dbReference type="InterPro" id="IPR001714">
    <property type="entry name" value="Pept_M24_MAP"/>
</dbReference>
<evidence type="ECO:0000256" key="3">
    <source>
        <dbReference type="ARBA" id="ARBA00022801"/>
    </source>
</evidence>